<protein>
    <submittedName>
        <fullName evidence="3">3-deoxy-7-phosphoheptulonate synthase</fullName>
        <ecNumber evidence="3">2.5.1.54</ecNumber>
    </submittedName>
</protein>
<dbReference type="SUPFAM" id="SSF51569">
    <property type="entry name" value="Aldolase"/>
    <property type="match status" value="1"/>
</dbReference>
<evidence type="ECO:0000256" key="1">
    <source>
        <dbReference type="ARBA" id="ARBA00022679"/>
    </source>
</evidence>
<gene>
    <name evidence="3" type="primary">aroF</name>
    <name evidence="3" type="ORF">P4S50_07120</name>
</gene>
<dbReference type="NCBIfam" id="NF009239">
    <property type="entry name" value="PRK12595.1"/>
    <property type="match status" value="1"/>
</dbReference>
<dbReference type="InterPro" id="IPR052899">
    <property type="entry name" value="Class-I_DAHP_synthase"/>
</dbReference>
<sequence>MYMQVRNKTDFNSVKSFLKEKNIFFNTTETVSNFILNVSDNALERTHVDYLMEELNAEKIFLDNGYLSTKAFKDKTHIKVGNVTFGEDKPVFISGPCCIESQEQLIKTAVEVKKSGAHVLRGGAYKPRTSPYDFQGIGKEGLKILFEAKKITGLPIISELMDIDSLDSFIEYVDIIQIGARNMQNFPLLKTLGKIQKPILLKRGLSSTVKELLLCAEYIILQGNEQVMLCERGIRTFETYTRNTMDISAITLLKELSHLPVIADPSHATGVRNLIKPMTYASIAAGADGVMIESHIKPDTALCDGKQSIYPNELKSIIEKSNQIRSVIR</sequence>
<dbReference type="InterPro" id="IPR013785">
    <property type="entry name" value="Aldolase_TIM"/>
</dbReference>
<keyword evidence="1 3" id="KW-0808">Transferase</keyword>
<keyword evidence="4" id="KW-1185">Reference proteome</keyword>
<dbReference type="InterPro" id="IPR006268">
    <property type="entry name" value="DAHP_syn_2"/>
</dbReference>
<dbReference type="PANTHER" id="PTHR43018:SF1">
    <property type="entry name" value="PROTEIN AROA(G)"/>
    <property type="match status" value="1"/>
</dbReference>
<name>A0ABY8EFW2_9FIRM</name>
<accession>A0ABY8EFW2</accession>
<dbReference type="GO" id="GO:0003849">
    <property type="term" value="F:3-deoxy-7-phosphoheptulonate synthase activity"/>
    <property type="evidence" value="ECO:0007669"/>
    <property type="project" value="UniProtKB-EC"/>
</dbReference>
<evidence type="ECO:0000313" key="3">
    <source>
        <dbReference type="EMBL" id="WFD11841.1"/>
    </source>
</evidence>
<dbReference type="Pfam" id="PF00793">
    <property type="entry name" value="DAHP_synth_1"/>
    <property type="match status" value="1"/>
</dbReference>
<dbReference type="NCBIfam" id="TIGR01361">
    <property type="entry name" value="DAHP_synth_Bsub"/>
    <property type="match status" value="1"/>
</dbReference>
<dbReference type="EC" id="2.5.1.54" evidence="3"/>
<evidence type="ECO:0000313" key="4">
    <source>
        <dbReference type="Proteomes" id="UP001222800"/>
    </source>
</evidence>
<dbReference type="Gene3D" id="3.20.20.70">
    <property type="entry name" value="Aldolase class I"/>
    <property type="match status" value="1"/>
</dbReference>
<evidence type="ECO:0000259" key="2">
    <source>
        <dbReference type="Pfam" id="PF00793"/>
    </source>
</evidence>
<dbReference type="RefSeq" id="WP_277734035.1">
    <property type="nucleotide sequence ID" value="NZ_CP120733.1"/>
</dbReference>
<dbReference type="Proteomes" id="UP001222800">
    <property type="component" value="Chromosome"/>
</dbReference>
<dbReference type="InterPro" id="IPR006218">
    <property type="entry name" value="DAHP1/KDSA"/>
</dbReference>
<dbReference type="PANTHER" id="PTHR43018">
    <property type="entry name" value="PHOSPHO-2-DEHYDRO-3-DEOXYHEPTONATE ALDOLASE"/>
    <property type="match status" value="1"/>
</dbReference>
<organism evidence="3 4">
    <name type="scientific">Tepidibacter hydrothermalis</name>
    <dbReference type="NCBI Taxonomy" id="3036126"/>
    <lineage>
        <taxon>Bacteria</taxon>
        <taxon>Bacillati</taxon>
        <taxon>Bacillota</taxon>
        <taxon>Clostridia</taxon>
        <taxon>Peptostreptococcales</taxon>
        <taxon>Peptostreptococcaceae</taxon>
        <taxon>Tepidibacter</taxon>
    </lineage>
</organism>
<proteinExistence type="predicted"/>
<feature type="domain" description="DAHP synthetase I/KDSA" evidence="2">
    <location>
        <begin position="82"/>
        <end position="326"/>
    </location>
</feature>
<dbReference type="NCBIfam" id="NF006421">
    <property type="entry name" value="PRK08673.1"/>
    <property type="match status" value="1"/>
</dbReference>
<reference evidence="3 4" key="1">
    <citation type="submission" date="2023-03" db="EMBL/GenBank/DDBJ databases">
        <title>Complete genome sequence of Tepidibacter sp. SWIR-1, isolated from a deep-sea hydrothermal vent.</title>
        <authorList>
            <person name="Li X."/>
        </authorList>
    </citation>
    <scope>NUCLEOTIDE SEQUENCE [LARGE SCALE GENOMIC DNA]</scope>
    <source>
        <strain evidence="3 4">SWIR-1</strain>
    </source>
</reference>
<dbReference type="EMBL" id="CP120733">
    <property type="protein sequence ID" value="WFD11841.1"/>
    <property type="molecule type" value="Genomic_DNA"/>
</dbReference>